<evidence type="ECO:0000313" key="2">
    <source>
        <dbReference type="EMBL" id="THU75545.1"/>
    </source>
</evidence>
<evidence type="ECO:0000256" key="1">
    <source>
        <dbReference type="SAM" id="MobiDB-lite"/>
    </source>
</evidence>
<feature type="compositionally biased region" description="Polar residues" evidence="1">
    <location>
        <begin position="1"/>
        <end position="14"/>
    </location>
</feature>
<keyword evidence="3" id="KW-1185">Reference proteome</keyword>
<gene>
    <name evidence="2" type="ORF">K435DRAFT_880611</name>
</gene>
<dbReference type="Proteomes" id="UP000297245">
    <property type="component" value="Unassembled WGS sequence"/>
</dbReference>
<sequence length="117" mass="12407">MYCNSGSVDNQRSATRIGEDFDSSDSTRSEMCTHGGDEANATNDTLSDFEVSSDSGKSVTMSGYSDCGYSLEDEDGGRGEVGSDQVEVGQGQVSHNYFYRSLSSLFSFSLVSMGGDG</sequence>
<name>A0A4V4HAG9_DENBC</name>
<proteinExistence type="predicted"/>
<accession>A0A4V4HAG9</accession>
<dbReference type="AlphaFoldDB" id="A0A4V4HAG9"/>
<feature type="region of interest" description="Disordered" evidence="1">
    <location>
        <begin position="1"/>
        <end position="84"/>
    </location>
</feature>
<feature type="compositionally biased region" description="Polar residues" evidence="1">
    <location>
        <begin position="40"/>
        <end position="63"/>
    </location>
</feature>
<evidence type="ECO:0000313" key="3">
    <source>
        <dbReference type="Proteomes" id="UP000297245"/>
    </source>
</evidence>
<dbReference type="EMBL" id="ML181930">
    <property type="protein sequence ID" value="THU75545.1"/>
    <property type="molecule type" value="Genomic_DNA"/>
</dbReference>
<protein>
    <submittedName>
        <fullName evidence="2">Uncharacterized protein</fullName>
    </submittedName>
</protein>
<organism evidence="2 3">
    <name type="scientific">Dendrothele bispora (strain CBS 962.96)</name>
    <dbReference type="NCBI Taxonomy" id="1314807"/>
    <lineage>
        <taxon>Eukaryota</taxon>
        <taxon>Fungi</taxon>
        <taxon>Dikarya</taxon>
        <taxon>Basidiomycota</taxon>
        <taxon>Agaricomycotina</taxon>
        <taxon>Agaricomycetes</taxon>
        <taxon>Agaricomycetidae</taxon>
        <taxon>Agaricales</taxon>
        <taxon>Agaricales incertae sedis</taxon>
        <taxon>Dendrothele</taxon>
    </lineage>
</organism>
<reference evidence="2 3" key="1">
    <citation type="journal article" date="2019" name="Nat. Ecol. Evol.">
        <title>Megaphylogeny resolves global patterns of mushroom evolution.</title>
        <authorList>
            <person name="Varga T."/>
            <person name="Krizsan K."/>
            <person name="Foldi C."/>
            <person name="Dima B."/>
            <person name="Sanchez-Garcia M."/>
            <person name="Sanchez-Ramirez S."/>
            <person name="Szollosi G.J."/>
            <person name="Szarkandi J.G."/>
            <person name="Papp V."/>
            <person name="Albert L."/>
            <person name="Andreopoulos W."/>
            <person name="Angelini C."/>
            <person name="Antonin V."/>
            <person name="Barry K.W."/>
            <person name="Bougher N.L."/>
            <person name="Buchanan P."/>
            <person name="Buyck B."/>
            <person name="Bense V."/>
            <person name="Catcheside P."/>
            <person name="Chovatia M."/>
            <person name="Cooper J."/>
            <person name="Damon W."/>
            <person name="Desjardin D."/>
            <person name="Finy P."/>
            <person name="Geml J."/>
            <person name="Haridas S."/>
            <person name="Hughes K."/>
            <person name="Justo A."/>
            <person name="Karasinski D."/>
            <person name="Kautmanova I."/>
            <person name="Kiss B."/>
            <person name="Kocsube S."/>
            <person name="Kotiranta H."/>
            <person name="LaButti K.M."/>
            <person name="Lechner B.E."/>
            <person name="Liimatainen K."/>
            <person name="Lipzen A."/>
            <person name="Lukacs Z."/>
            <person name="Mihaltcheva S."/>
            <person name="Morgado L.N."/>
            <person name="Niskanen T."/>
            <person name="Noordeloos M.E."/>
            <person name="Ohm R.A."/>
            <person name="Ortiz-Santana B."/>
            <person name="Ovrebo C."/>
            <person name="Racz N."/>
            <person name="Riley R."/>
            <person name="Savchenko A."/>
            <person name="Shiryaev A."/>
            <person name="Soop K."/>
            <person name="Spirin V."/>
            <person name="Szebenyi C."/>
            <person name="Tomsovsky M."/>
            <person name="Tulloss R.E."/>
            <person name="Uehling J."/>
            <person name="Grigoriev I.V."/>
            <person name="Vagvolgyi C."/>
            <person name="Papp T."/>
            <person name="Martin F.M."/>
            <person name="Miettinen O."/>
            <person name="Hibbett D.S."/>
            <person name="Nagy L.G."/>
        </authorList>
    </citation>
    <scope>NUCLEOTIDE SEQUENCE [LARGE SCALE GENOMIC DNA]</scope>
    <source>
        <strain evidence="2 3">CBS 962.96</strain>
    </source>
</reference>